<evidence type="ECO:0000259" key="2">
    <source>
        <dbReference type="Pfam" id="PF13400"/>
    </source>
</evidence>
<organism evidence="3 4">
    <name type="scientific">Iodidimonas gelatinilytica</name>
    <dbReference type="NCBI Taxonomy" id="1236966"/>
    <lineage>
        <taxon>Bacteria</taxon>
        <taxon>Pseudomonadati</taxon>
        <taxon>Pseudomonadota</taxon>
        <taxon>Alphaproteobacteria</taxon>
        <taxon>Iodidimonadales</taxon>
        <taxon>Iodidimonadaceae</taxon>
        <taxon>Iodidimonas</taxon>
    </lineage>
</organism>
<reference evidence="3 4" key="1">
    <citation type="submission" date="2019-09" db="EMBL/GenBank/DDBJ databases">
        <title>NBRP : Genome information of microbial organism related human and environment.</title>
        <authorList>
            <person name="Hattori M."/>
            <person name="Oshima K."/>
            <person name="Inaba H."/>
            <person name="Suda W."/>
            <person name="Sakamoto M."/>
            <person name="Iino T."/>
            <person name="Kitahara M."/>
            <person name="Oshida Y."/>
            <person name="Iida T."/>
            <person name="Kudo T."/>
            <person name="Itoh T."/>
            <person name="Ohkuma M."/>
        </authorList>
    </citation>
    <scope>NUCLEOTIDE SEQUENCE [LARGE SCALE GENOMIC DNA]</scope>
    <source>
        <strain evidence="3 4">Mie-1</strain>
    </source>
</reference>
<comment type="caution">
    <text evidence="3">The sequence shown here is derived from an EMBL/GenBank/DDBJ whole genome shotgun (WGS) entry which is preliminary data.</text>
</comment>
<feature type="region of interest" description="Disordered" evidence="1">
    <location>
        <begin position="300"/>
        <end position="326"/>
    </location>
</feature>
<name>A0A5A7N238_9PROT</name>
<sequence>MLTWVAVSLIPLVVSVGGATDIARGFVLRSQLSTALDAAALAGGRAFNLPTRDADVQAYFDANLPQGLMGAEIGELKIEPIRIQGEPERLRVSASASLPTLFMKLVGIDEFEVATSSEVTRENLGLQLTMVLDVTGSMASGGKIGALRQASRDLVDILFGVETLSSKLSIAIVPYAQAVNVGDLGDDFIDWSYLPEELRTHSDWRRRWGGCVQARPTPGILSNDKTVLEADAYDSNLAPVEIGGKWKPYIYPHWDSGRNPPGWEQNRYRQLPFGPDMDPSNPGFKAPANIPYVDDDDDYRDGRGTDGDPLGLPNGTFSGPNKDCPSRVLPFTGTRSTLENYIDTQLATKRYTIGNQGLIWGWRMLDPDPPFPNAVPYNDPETIKALIMMTDGTNEIGPGAYTAYGRLSERRLGTTNRNTAAREFDKRMEKICHAMKAGGKNGRDRVEVYTVIFGTVATSTNSNSTRLRGIYRDCASRPANAFLAPNNAELQSAFRTIGNDLANLHLSR</sequence>
<dbReference type="SUPFAM" id="SSF53300">
    <property type="entry name" value="vWA-like"/>
    <property type="match status" value="1"/>
</dbReference>
<accession>A0A5A7N238</accession>
<gene>
    <name evidence="3" type="ORF">JCM17845_18420</name>
</gene>
<dbReference type="Proteomes" id="UP000325187">
    <property type="component" value="Unassembled WGS sequence"/>
</dbReference>
<proteinExistence type="predicted"/>
<protein>
    <recommendedName>
        <fullName evidence="2">Putative Flp pilus-assembly TadG-like N-terminal domain-containing protein</fullName>
    </recommendedName>
</protein>
<keyword evidence="4" id="KW-1185">Reference proteome</keyword>
<evidence type="ECO:0000313" key="4">
    <source>
        <dbReference type="Proteomes" id="UP000325187"/>
    </source>
</evidence>
<dbReference type="InterPro" id="IPR028087">
    <property type="entry name" value="Tad_N"/>
</dbReference>
<dbReference type="AlphaFoldDB" id="A0A5A7N238"/>
<dbReference type="EMBL" id="BKCM01000008">
    <property type="protein sequence ID" value="GER01219.1"/>
    <property type="molecule type" value="Genomic_DNA"/>
</dbReference>
<evidence type="ECO:0000256" key="1">
    <source>
        <dbReference type="SAM" id="MobiDB-lite"/>
    </source>
</evidence>
<dbReference type="Pfam" id="PF13400">
    <property type="entry name" value="Tad"/>
    <property type="match status" value="1"/>
</dbReference>
<dbReference type="Gene3D" id="3.40.50.410">
    <property type="entry name" value="von Willebrand factor, type A domain"/>
    <property type="match status" value="1"/>
</dbReference>
<feature type="domain" description="Putative Flp pilus-assembly TadG-like N-terminal" evidence="2">
    <location>
        <begin position="5"/>
        <end position="46"/>
    </location>
</feature>
<dbReference type="InterPro" id="IPR036465">
    <property type="entry name" value="vWFA_dom_sf"/>
</dbReference>
<evidence type="ECO:0000313" key="3">
    <source>
        <dbReference type="EMBL" id="GER01219.1"/>
    </source>
</evidence>